<protein>
    <submittedName>
        <fullName evidence="1">Uncharacterized protein</fullName>
    </submittedName>
</protein>
<evidence type="ECO:0000313" key="2">
    <source>
        <dbReference type="Proteomes" id="UP001597094"/>
    </source>
</evidence>
<dbReference type="RefSeq" id="WP_377522781.1">
    <property type="nucleotide sequence ID" value="NZ_JBHTLD010000013.1"/>
</dbReference>
<reference evidence="2" key="1">
    <citation type="journal article" date="2019" name="Int. J. Syst. Evol. Microbiol.">
        <title>The Global Catalogue of Microorganisms (GCM) 10K type strain sequencing project: providing services to taxonomists for standard genome sequencing and annotation.</title>
        <authorList>
            <consortium name="The Broad Institute Genomics Platform"/>
            <consortium name="The Broad Institute Genome Sequencing Center for Infectious Disease"/>
            <person name="Wu L."/>
            <person name="Ma J."/>
        </authorList>
    </citation>
    <scope>NUCLEOTIDE SEQUENCE [LARGE SCALE GENOMIC DNA]</scope>
    <source>
        <strain evidence="2">JCM 31319</strain>
    </source>
</reference>
<comment type="caution">
    <text evidence="1">The sequence shown here is derived from an EMBL/GenBank/DDBJ whole genome shotgun (WGS) entry which is preliminary data.</text>
</comment>
<organism evidence="1 2">
    <name type="scientific">Pontibacter rugosus</name>
    <dbReference type="NCBI Taxonomy" id="1745966"/>
    <lineage>
        <taxon>Bacteria</taxon>
        <taxon>Pseudomonadati</taxon>
        <taxon>Bacteroidota</taxon>
        <taxon>Cytophagia</taxon>
        <taxon>Cytophagales</taxon>
        <taxon>Hymenobacteraceae</taxon>
        <taxon>Pontibacter</taxon>
    </lineage>
</organism>
<evidence type="ECO:0000313" key="1">
    <source>
        <dbReference type="EMBL" id="MFD1185144.1"/>
    </source>
</evidence>
<gene>
    <name evidence="1" type="ORF">ACFQ2O_02920</name>
</gene>
<keyword evidence="2" id="KW-1185">Reference proteome</keyword>
<accession>A0ABW3SKG1</accession>
<dbReference type="Proteomes" id="UP001597094">
    <property type="component" value="Unassembled WGS sequence"/>
</dbReference>
<sequence>MIESSMFQKLPLWHQEEVLVKHGTLLAQRTHKGWTVTLYALGNSFVERWTGKGAEVMASFAKTANVLEILEPYTDAINIQDYLEY</sequence>
<proteinExistence type="predicted"/>
<dbReference type="EMBL" id="JBHTLD010000013">
    <property type="protein sequence ID" value="MFD1185144.1"/>
    <property type="molecule type" value="Genomic_DNA"/>
</dbReference>
<name>A0ABW3SKG1_9BACT</name>